<evidence type="ECO:0008006" key="5">
    <source>
        <dbReference type="Google" id="ProtNLM"/>
    </source>
</evidence>
<feature type="region of interest" description="Disordered" evidence="1">
    <location>
        <begin position="35"/>
        <end position="63"/>
    </location>
</feature>
<dbReference type="Proteomes" id="UP001500503">
    <property type="component" value="Unassembled WGS sequence"/>
</dbReference>
<dbReference type="EMBL" id="BAABHF010000009">
    <property type="protein sequence ID" value="GAA4484738.1"/>
    <property type="molecule type" value="Genomic_DNA"/>
</dbReference>
<keyword evidence="2" id="KW-0472">Membrane</keyword>
<sequence length="146" mass="14817">MGLARIAIAVLAVVLACGLLVIGGMALWGALTGKDDKNKPSAASTQASSTAGSGTDTKPSASASQVGNTITVRCLVAQCPVFVSGPGANDVQFNGNLRQNETRIFNETRLTVAVQDAGGVTVTINGHVQPPGRHGEAKTYEAPTGQ</sequence>
<gene>
    <name evidence="3" type="ORF">GCM10023191_008320</name>
</gene>
<feature type="compositionally biased region" description="Low complexity" evidence="1">
    <location>
        <begin position="41"/>
        <end position="57"/>
    </location>
</feature>
<keyword evidence="2" id="KW-0812">Transmembrane</keyword>
<evidence type="ECO:0000313" key="3">
    <source>
        <dbReference type="EMBL" id="GAA4484738.1"/>
    </source>
</evidence>
<name>A0ABP8PAL4_9ACTN</name>
<keyword evidence="2" id="KW-1133">Transmembrane helix</keyword>
<accession>A0ABP8PAL4</accession>
<protein>
    <recommendedName>
        <fullName evidence="5">DUF4115 domain-containing protein</fullName>
    </recommendedName>
</protein>
<proteinExistence type="predicted"/>
<organism evidence="3 4">
    <name type="scientific">Actinoallomurus oryzae</name>
    <dbReference type="NCBI Taxonomy" id="502180"/>
    <lineage>
        <taxon>Bacteria</taxon>
        <taxon>Bacillati</taxon>
        <taxon>Actinomycetota</taxon>
        <taxon>Actinomycetes</taxon>
        <taxon>Streptosporangiales</taxon>
        <taxon>Thermomonosporaceae</taxon>
        <taxon>Actinoallomurus</taxon>
    </lineage>
</organism>
<evidence type="ECO:0000256" key="1">
    <source>
        <dbReference type="SAM" id="MobiDB-lite"/>
    </source>
</evidence>
<feature type="transmembrane region" description="Helical" evidence="2">
    <location>
        <begin position="6"/>
        <end position="31"/>
    </location>
</feature>
<keyword evidence="4" id="KW-1185">Reference proteome</keyword>
<dbReference type="PROSITE" id="PS51257">
    <property type="entry name" value="PROKAR_LIPOPROTEIN"/>
    <property type="match status" value="1"/>
</dbReference>
<dbReference type="RefSeq" id="WP_345457614.1">
    <property type="nucleotide sequence ID" value="NZ_BAABHF010000009.1"/>
</dbReference>
<evidence type="ECO:0000313" key="4">
    <source>
        <dbReference type="Proteomes" id="UP001500503"/>
    </source>
</evidence>
<reference evidence="4" key="1">
    <citation type="journal article" date="2019" name="Int. J. Syst. Evol. Microbiol.">
        <title>The Global Catalogue of Microorganisms (GCM) 10K type strain sequencing project: providing services to taxonomists for standard genome sequencing and annotation.</title>
        <authorList>
            <consortium name="The Broad Institute Genomics Platform"/>
            <consortium name="The Broad Institute Genome Sequencing Center for Infectious Disease"/>
            <person name="Wu L."/>
            <person name="Ma J."/>
        </authorList>
    </citation>
    <scope>NUCLEOTIDE SEQUENCE [LARGE SCALE GENOMIC DNA]</scope>
    <source>
        <strain evidence="4">JCM 17933</strain>
    </source>
</reference>
<evidence type="ECO:0000256" key="2">
    <source>
        <dbReference type="SAM" id="Phobius"/>
    </source>
</evidence>
<comment type="caution">
    <text evidence="3">The sequence shown here is derived from an EMBL/GenBank/DDBJ whole genome shotgun (WGS) entry which is preliminary data.</text>
</comment>